<organism evidence="20 21">
    <name type="scientific">Asticcacaulis machinosus</name>
    <dbReference type="NCBI Taxonomy" id="2984211"/>
    <lineage>
        <taxon>Bacteria</taxon>
        <taxon>Pseudomonadati</taxon>
        <taxon>Pseudomonadota</taxon>
        <taxon>Alphaproteobacteria</taxon>
        <taxon>Caulobacterales</taxon>
        <taxon>Caulobacteraceae</taxon>
        <taxon>Asticcacaulis</taxon>
    </lineage>
</organism>
<comment type="subcellular location">
    <subcellularLocation>
        <location evidence="2">Cell membrane</location>
        <topology evidence="2">Multi-pass membrane protein</topology>
    </subcellularLocation>
</comment>
<evidence type="ECO:0000256" key="8">
    <source>
        <dbReference type="ARBA" id="ARBA00022475"/>
    </source>
</evidence>
<sequence>MSPPKSTGSSIRELSIRIASAIVLVPVVLYIVHLGDWAFLVLISVGVALLSIEWGAMAAPKTPTRMAVAVCLPALAGIFAEALNKPYDPFHPLVSVALLLFGAACSAAYIRRLGGPWRDAAYGACYIGWPAFVLIWLRQTGNGFEWVLFAFLIAWTADSAAYLVGRAVGGPKLWRKYSPNKTWAGFAGGMMAGMLAAGTLSDLTGLFKSSTSAQIVGLLTALATMAGDLWESMLKRRYGVKDSGSLIPGHGGLLDRVDGLMFAIVAIGGIRLLVMLGTVL</sequence>
<feature type="transmembrane region" description="Helical" evidence="19">
    <location>
        <begin position="260"/>
        <end position="279"/>
    </location>
</feature>
<evidence type="ECO:0000256" key="3">
    <source>
        <dbReference type="ARBA" id="ARBA00005119"/>
    </source>
</evidence>
<keyword evidence="8" id="KW-1003">Cell membrane</keyword>
<evidence type="ECO:0000256" key="16">
    <source>
        <dbReference type="ARBA" id="ARBA00023209"/>
    </source>
</evidence>
<keyword evidence="15 19" id="KW-0472">Membrane</keyword>
<evidence type="ECO:0000256" key="4">
    <source>
        <dbReference type="ARBA" id="ARBA00005189"/>
    </source>
</evidence>
<evidence type="ECO:0000256" key="9">
    <source>
        <dbReference type="ARBA" id="ARBA00022516"/>
    </source>
</evidence>
<keyword evidence="21" id="KW-1185">Reference proteome</keyword>
<keyword evidence="10 18" id="KW-0808">Transferase</keyword>
<dbReference type="PANTHER" id="PTHR46382:SF1">
    <property type="entry name" value="PHOSPHATIDATE CYTIDYLYLTRANSFERASE"/>
    <property type="match status" value="1"/>
</dbReference>
<proteinExistence type="inferred from homology"/>
<evidence type="ECO:0000256" key="7">
    <source>
        <dbReference type="ARBA" id="ARBA00019373"/>
    </source>
</evidence>
<name>A0ABT5HFD1_9CAUL</name>
<evidence type="ECO:0000256" key="14">
    <source>
        <dbReference type="ARBA" id="ARBA00023098"/>
    </source>
</evidence>
<evidence type="ECO:0000313" key="21">
    <source>
        <dbReference type="Proteomes" id="UP001218579"/>
    </source>
</evidence>
<evidence type="ECO:0000256" key="19">
    <source>
        <dbReference type="SAM" id="Phobius"/>
    </source>
</evidence>
<evidence type="ECO:0000256" key="1">
    <source>
        <dbReference type="ARBA" id="ARBA00001698"/>
    </source>
</evidence>
<keyword evidence="12 18" id="KW-0548">Nucleotidyltransferase</keyword>
<keyword evidence="13 19" id="KW-1133">Transmembrane helix</keyword>
<comment type="catalytic activity">
    <reaction evidence="1 18">
        <text>a 1,2-diacyl-sn-glycero-3-phosphate + CTP + H(+) = a CDP-1,2-diacyl-sn-glycerol + diphosphate</text>
        <dbReference type="Rhea" id="RHEA:16229"/>
        <dbReference type="ChEBI" id="CHEBI:15378"/>
        <dbReference type="ChEBI" id="CHEBI:33019"/>
        <dbReference type="ChEBI" id="CHEBI:37563"/>
        <dbReference type="ChEBI" id="CHEBI:58332"/>
        <dbReference type="ChEBI" id="CHEBI:58608"/>
        <dbReference type="EC" id="2.7.7.41"/>
    </reaction>
</comment>
<evidence type="ECO:0000256" key="12">
    <source>
        <dbReference type="ARBA" id="ARBA00022695"/>
    </source>
</evidence>
<dbReference type="PROSITE" id="PS01315">
    <property type="entry name" value="CDS"/>
    <property type="match status" value="1"/>
</dbReference>
<accession>A0ABT5HFD1</accession>
<keyword evidence="9" id="KW-0444">Lipid biosynthesis</keyword>
<dbReference type="Pfam" id="PF01148">
    <property type="entry name" value="CTP_transf_1"/>
    <property type="match status" value="1"/>
</dbReference>
<keyword evidence="11 18" id="KW-0812">Transmembrane</keyword>
<keyword evidence="17" id="KW-1208">Phospholipid metabolism</keyword>
<evidence type="ECO:0000256" key="15">
    <source>
        <dbReference type="ARBA" id="ARBA00023136"/>
    </source>
</evidence>
<feature type="transmembrane region" description="Helical" evidence="19">
    <location>
        <begin position="14"/>
        <end position="32"/>
    </location>
</feature>
<evidence type="ECO:0000313" key="20">
    <source>
        <dbReference type="EMBL" id="MDC7674786.1"/>
    </source>
</evidence>
<evidence type="ECO:0000256" key="6">
    <source>
        <dbReference type="ARBA" id="ARBA00012487"/>
    </source>
</evidence>
<comment type="similarity">
    <text evidence="5 18">Belongs to the CDS family.</text>
</comment>
<comment type="caution">
    <text evidence="20">The sequence shown here is derived from an EMBL/GenBank/DDBJ whole genome shotgun (WGS) entry which is preliminary data.</text>
</comment>
<protein>
    <recommendedName>
        <fullName evidence="7 18">Phosphatidate cytidylyltransferase</fullName>
        <ecNumber evidence="6 18">2.7.7.41</ecNumber>
    </recommendedName>
</protein>
<evidence type="ECO:0000256" key="17">
    <source>
        <dbReference type="ARBA" id="ARBA00023264"/>
    </source>
</evidence>
<dbReference type="RefSeq" id="WP_272743102.1">
    <property type="nucleotide sequence ID" value="NZ_JAQQKV010000001.1"/>
</dbReference>
<feature type="transmembrane region" description="Helical" evidence="19">
    <location>
        <begin position="121"/>
        <end position="137"/>
    </location>
</feature>
<evidence type="ECO:0000256" key="5">
    <source>
        <dbReference type="ARBA" id="ARBA00010185"/>
    </source>
</evidence>
<feature type="transmembrane region" description="Helical" evidence="19">
    <location>
        <begin position="38"/>
        <end position="59"/>
    </location>
</feature>
<keyword evidence="16" id="KW-0594">Phospholipid biosynthesis</keyword>
<evidence type="ECO:0000256" key="13">
    <source>
        <dbReference type="ARBA" id="ARBA00022989"/>
    </source>
</evidence>
<feature type="transmembrane region" description="Helical" evidence="19">
    <location>
        <begin position="66"/>
        <end position="84"/>
    </location>
</feature>
<feature type="transmembrane region" description="Helical" evidence="19">
    <location>
        <begin position="183"/>
        <end position="200"/>
    </location>
</feature>
<gene>
    <name evidence="20" type="ORF">PQU98_01445</name>
</gene>
<dbReference type="InterPro" id="IPR000374">
    <property type="entry name" value="PC_trans"/>
</dbReference>
<evidence type="ECO:0000256" key="18">
    <source>
        <dbReference type="RuleBase" id="RU003938"/>
    </source>
</evidence>
<feature type="transmembrane region" description="Helical" evidence="19">
    <location>
        <begin position="90"/>
        <end position="109"/>
    </location>
</feature>
<comment type="pathway">
    <text evidence="4">Lipid metabolism.</text>
</comment>
<evidence type="ECO:0000256" key="2">
    <source>
        <dbReference type="ARBA" id="ARBA00004651"/>
    </source>
</evidence>
<keyword evidence="14" id="KW-0443">Lipid metabolism</keyword>
<reference evidence="20 21" key="1">
    <citation type="submission" date="2023-01" db="EMBL/GenBank/DDBJ databases">
        <title>Novel species of the genus Asticcacaulis isolated from rivers.</title>
        <authorList>
            <person name="Lu H."/>
        </authorList>
    </citation>
    <scope>NUCLEOTIDE SEQUENCE [LARGE SCALE GENOMIC DNA]</scope>
    <source>
        <strain evidence="20 21">LKC15W</strain>
    </source>
</reference>
<dbReference type="EMBL" id="JAQQKV010000001">
    <property type="protein sequence ID" value="MDC7674786.1"/>
    <property type="molecule type" value="Genomic_DNA"/>
</dbReference>
<dbReference type="EC" id="2.7.7.41" evidence="6 18"/>
<dbReference type="Proteomes" id="UP001218579">
    <property type="component" value="Unassembled WGS sequence"/>
</dbReference>
<feature type="transmembrane region" description="Helical" evidence="19">
    <location>
        <begin position="143"/>
        <end position="163"/>
    </location>
</feature>
<evidence type="ECO:0000256" key="10">
    <source>
        <dbReference type="ARBA" id="ARBA00022679"/>
    </source>
</evidence>
<comment type="pathway">
    <text evidence="3 18">Phospholipid metabolism; CDP-diacylglycerol biosynthesis; CDP-diacylglycerol from sn-glycerol 3-phosphate: step 3/3.</text>
</comment>
<evidence type="ECO:0000256" key="11">
    <source>
        <dbReference type="ARBA" id="ARBA00022692"/>
    </source>
</evidence>
<dbReference type="PANTHER" id="PTHR46382">
    <property type="entry name" value="PHOSPHATIDATE CYTIDYLYLTRANSFERASE"/>
    <property type="match status" value="1"/>
</dbReference>